<dbReference type="EMBL" id="CP069115">
    <property type="protein sequence ID" value="QSS65977.1"/>
    <property type="molecule type" value="Genomic_DNA"/>
</dbReference>
<evidence type="ECO:0000313" key="1">
    <source>
        <dbReference type="EMBL" id="QSS65977.1"/>
    </source>
</evidence>
<dbReference type="AlphaFoldDB" id="A0A8A1MPH9"/>
<name>A0A8A1MPH9_AJECA</name>
<reference evidence="1" key="1">
    <citation type="submission" date="2021-01" db="EMBL/GenBank/DDBJ databases">
        <title>Chromosome-level genome assembly of a human fungal pathogen reveals clustering of transcriptionally co-regulated genes.</title>
        <authorList>
            <person name="Voorhies M."/>
            <person name="Cohen S."/>
            <person name="Shea T.P."/>
            <person name="Petrus S."/>
            <person name="Munoz J.F."/>
            <person name="Poplawski S."/>
            <person name="Goldman W.E."/>
            <person name="Michael T."/>
            <person name="Cuomo C.A."/>
            <person name="Sil A."/>
            <person name="Beyhan S."/>
        </authorList>
    </citation>
    <scope>NUCLEOTIDE SEQUENCE</scope>
    <source>
        <strain evidence="1">WU24</strain>
    </source>
</reference>
<protein>
    <submittedName>
        <fullName evidence="1">Uncharacterized protein</fullName>
    </submittedName>
</protein>
<gene>
    <name evidence="1" type="ORF">I7I51_06828</name>
</gene>
<proteinExistence type="predicted"/>
<organism evidence="1 2">
    <name type="scientific">Ajellomyces capsulatus</name>
    <name type="common">Darling's disease fungus</name>
    <name type="synonym">Histoplasma capsulatum</name>
    <dbReference type="NCBI Taxonomy" id="5037"/>
    <lineage>
        <taxon>Eukaryota</taxon>
        <taxon>Fungi</taxon>
        <taxon>Dikarya</taxon>
        <taxon>Ascomycota</taxon>
        <taxon>Pezizomycotina</taxon>
        <taxon>Eurotiomycetes</taxon>
        <taxon>Eurotiomycetidae</taxon>
        <taxon>Onygenales</taxon>
        <taxon>Ajellomycetaceae</taxon>
        <taxon>Histoplasma</taxon>
    </lineage>
</organism>
<evidence type="ECO:0000313" key="2">
    <source>
        <dbReference type="Proteomes" id="UP000663671"/>
    </source>
</evidence>
<sequence>MVVPKYQVPSATPGIGLFLGTSTRIVYWLLWARLFPSNFDVNSHANSNFLFIVSLPATLRSALAVNQDIGHSSFAPRDLPISLCLALA</sequence>
<dbReference type="Proteomes" id="UP000663671">
    <property type="component" value="Chromosome 3"/>
</dbReference>
<accession>A0A8A1MPH9</accession>
<dbReference type="VEuPathDB" id="FungiDB:I7I51_06828"/>